<dbReference type="EMBL" id="CP071527">
    <property type="protein sequence ID" value="USQ14237.1"/>
    <property type="molecule type" value="Genomic_DNA"/>
</dbReference>
<reference evidence="2" key="1">
    <citation type="submission" date="2021-03" db="EMBL/GenBank/DDBJ databases">
        <title>Legionella lytica PCM 2298.</title>
        <authorList>
            <person name="Koper P."/>
        </authorList>
    </citation>
    <scope>NUCLEOTIDE SEQUENCE</scope>
    <source>
        <strain evidence="2">PCM 2298</strain>
    </source>
</reference>
<dbReference type="RefSeq" id="WP_252580771.1">
    <property type="nucleotide sequence ID" value="NZ_CP071527.1"/>
</dbReference>
<feature type="transmembrane region" description="Helical" evidence="1">
    <location>
        <begin position="930"/>
        <end position="950"/>
    </location>
</feature>
<keyword evidence="1" id="KW-1133">Transmembrane helix</keyword>
<evidence type="ECO:0000313" key="3">
    <source>
        <dbReference type="Proteomes" id="UP001057474"/>
    </source>
</evidence>
<organism evidence="2 3">
    <name type="scientific">Legionella lytica</name>
    <dbReference type="NCBI Taxonomy" id="96232"/>
    <lineage>
        <taxon>Bacteria</taxon>
        <taxon>Pseudomonadati</taxon>
        <taxon>Pseudomonadota</taxon>
        <taxon>Gammaproteobacteria</taxon>
        <taxon>Legionellales</taxon>
        <taxon>Legionellaceae</taxon>
        <taxon>Legionella</taxon>
    </lineage>
</organism>
<keyword evidence="1" id="KW-0472">Membrane</keyword>
<gene>
    <name evidence="2" type="ORF">J2N86_02575</name>
</gene>
<sequence>MNDFFDSTSSLQFLFNYLKQQISLAGINTEALLELTNQEQEDELSILESNTLQQELAAKCIQRVWRKRQINLRFIQDPYNTYLSMMAEDDEQRLFSRIMFGRHAAELPPTSKYKTTNPYIHIRAYYHRDDDLPAVFLKQLLLQFAIDPELESVNEYMPVSLLRNTPIEEIIKNHFPPIKAPIELIKNADHTIGLLVIPRCNFGQILKIKEIVRACGVVASPWEIAQNIKTELYPELINSEISEFDDLPVTTEELKQSSVWKKIITIAAGDRHPTRLLAMNLAKLIQALPEMTPAAIKRISLLLELTHTFYEYHYPRYAFCIYVIIHEISLALLRQSDEQFLVNSFNAFISESKKTFLSSLDLSEEQIVNSHFVAFPALSGTNAYTVAMQLARQMHTHTGAEPKIKVCTPSYYEFAHITKNNLTKSDADIYILSAGPIVNKDGLTPGVDINHFVRRKLIEKKRDKPLTIIVDATTALYSNLRLIPEVQALIASGQLSIILHESHQKFGLIHSDQAQYGRVLGLCAKGNFAEELIHRMQQNSQDDFNRHVDMRIGAFISSICGSSLEEIKQQHFRNGALLRNLLIESLLSNKEIVTHKDMLTNLDQLYFTTSQHASFNNITRNIIEPRDSFGHFSFTKIGVGKYHRISADASDPIDCLILASQIYIAQQYKAEQLAEILLMHARGSACLSFEYQIMTLAVLNKISAGLTEMEGINLLELFVAMHYLLERCSSFSGRQYYARVVTYLESLEEALVAQYQPLNPTPFLGAVKILYQTGITITPLIELLHTHGHIDLLAKVSTETCLHQYIKQNALTQKQVMVVFALLEAQLNIADYLDFISNEKFCSGVLKIHDANQQILMSLKSAPEKYQKAGAASLIYQAECYHALKNYYQLEQPARGAAQALIASLEKAKDRYTQDVLHHDRCSESQAMRLILMVVTNFIASLTLGAAHAIHYKSTGRIFFFVGTNSENALHATHKNLNAELCMPLEVKAGA</sequence>
<accession>A0ABY4Y9V5</accession>
<proteinExistence type="predicted"/>
<keyword evidence="3" id="KW-1185">Reference proteome</keyword>
<protein>
    <submittedName>
        <fullName evidence="2">Uncharacterized protein</fullName>
    </submittedName>
</protein>
<evidence type="ECO:0000313" key="2">
    <source>
        <dbReference type="EMBL" id="USQ14237.1"/>
    </source>
</evidence>
<evidence type="ECO:0000256" key="1">
    <source>
        <dbReference type="SAM" id="Phobius"/>
    </source>
</evidence>
<name>A0ABY4Y9V5_9GAMM</name>
<keyword evidence="1" id="KW-0812">Transmembrane</keyword>
<dbReference type="Proteomes" id="UP001057474">
    <property type="component" value="Chromosome"/>
</dbReference>